<dbReference type="Proteomes" id="UP001144323">
    <property type="component" value="Unassembled WGS sequence"/>
</dbReference>
<accession>A0A9W6LR52</accession>
<reference evidence="2" key="1">
    <citation type="journal article" date="2023" name="Int. J. Syst. Evol. Microbiol.">
        <title>Methylocystis iwaonis sp. nov., a type II methane-oxidizing bacterium from surface soil of a rice paddy field in Japan, and emended description of the genus Methylocystis (ex Whittenbury et al. 1970) Bowman et al. 1993.</title>
        <authorList>
            <person name="Kaise H."/>
            <person name="Sawadogo J.B."/>
            <person name="Alam M.S."/>
            <person name="Ueno C."/>
            <person name="Dianou D."/>
            <person name="Shinjo R."/>
            <person name="Asakawa S."/>
        </authorList>
    </citation>
    <scope>NUCLEOTIDE SEQUENCE</scope>
    <source>
        <strain evidence="2">LMG27198</strain>
    </source>
</reference>
<dbReference type="AlphaFoldDB" id="A0A9W6LR52"/>
<protein>
    <submittedName>
        <fullName evidence="2">Uncharacterized protein</fullName>
    </submittedName>
</protein>
<dbReference type="EMBL" id="BSEC01000001">
    <property type="protein sequence ID" value="GLI92255.1"/>
    <property type="molecule type" value="Genomic_DNA"/>
</dbReference>
<proteinExistence type="predicted"/>
<organism evidence="2 3">
    <name type="scientific">Methylocystis echinoides</name>
    <dbReference type="NCBI Taxonomy" id="29468"/>
    <lineage>
        <taxon>Bacteria</taxon>
        <taxon>Pseudomonadati</taxon>
        <taxon>Pseudomonadota</taxon>
        <taxon>Alphaproteobacteria</taxon>
        <taxon>Hyphomicrobiales</taxon>
        <taxon>Methylocystaceae</taxon>
        <taxon>Methylocystis</taxon>
    </lineage>
</organism>
<comment type="caution">
    <text evidence="2">The sequence shown here is derived from an EMBL/GenBank/DDBJ whole genome shotgun (WGS) entry which is preliminary data.</text>
</comment>
<evidence type="ECO:0000313" key="2">
    <source>
        <dbReference type="EMBL" id="GLI92255.1"/>
    </source>
</evidence>
<name>A0A9W6LR52_9HYPH</name>
<sequence length="119" mass="12771">MTKAGREMKKISMMTGAILASVVSSAAVAQDWIAQKQVRLTCSTLPYVFDCSIPVVANPQFTSRCFYVAQGQSTLMRADHRMGFSNAIVSLQVNAGMTVTGVVTEKQTGNQSGCAQEDD</sequence>
<feature type="chain" id="PRO_5040800301" evidence="1">
    <location>
        <begin position="30"/>
        <end position="119"/>
    </location>
</feature>
<gene>
    <name evidence="2" type="ORF">LMG27198_12470</name>
</gene>
<evidence type="ECO:0000256" key="1">
    <source>
        <dbReference type="SAM" id="SignalP"/>
    </source>
</evidence>
<evidence type="ECO:0000313" key="3">
    <source>
        <dbReference type="Proteomes" id="UP001144323"/>
    </source>
</evidence>
<feature type="signal peptide" evidence="1">
    <location>
        <begin position="1"/>
        <end position="29"/>
    </location>
</feature>
<keyword evidence="1" id="KW-0732">Signal</keyword>
<keyword evidence="3" id="KW-1185">Reference proteome</keyword>